<reference evidence="2 3" key="1">
    <citation type="submission" date="2021-08" db="EMBL/GenBank/DDBJ databases">
        <authorList>
            <person name="Peeters C."/>
        </authorList>
    </citation>
    <scope>NUCLEOTIDE SEQUENCE [LARGE SCALE GENOMIC DNA]</scope>
    <source>
        <strain evidence="2 3">LMG 21510</strain>
    </source>
</reference>
<organism evidence="2 3">
    <name type="scientific">Cupriavidus respiraculi</name>
    <dbReference type="NCBI Taxonomy" id="195930"/>
    <lineage>
        <taxon>Bacteria</taxon>
        <taxon>Pseudomonadati</taxon>
        <taxon>Pseudomonadota</taxon>
        <taxon>Betaproteobacteria</taxon>
        <taxon>Burkholderiales</taxon>
        <taxon>Burkholderiaceae</taxon>
        <taxon>Cupriavidus</taxon>
    </lineage>
</organism>
<dbReference type="EMBL" id="CAJZAH010000002">
    <property type="protein sequence ID" value="CAG9174523.1"/>
    <property type="molecule type" value="Genomic_DNA"/>
</dbReference>
<proteinExistence type="predicted"/>
<feature type="compositionally biased region" description="Pro residues" evidence="1">
    <location>
        <begin position="121"/>
        <end position="130"/>
    </location>
</feature>
<comment type="caution">
    <text evidence="2">The sequence shown here is derived from an EMBL/GenBank/DDBJ whole genome shotgun (WGS) entry which is preliminary data.</text>
</comment>
<feature type="compositionally biased region" description="Basic residues" evidence="1">
    <location>
        <begin position="265"/>
        <end position="277"/>
    </location>
</feature>
<evidence type="ECO:0000313" key="2">
    <source>
        <dbReference type="EMBL" id="CAG9174523.1"/>
    </source>
</evidence>
<gene>
    <name evidence="2" type="ORF">LMG21510_02603</name>
</gene>
<evidence type="ECO:0000256" key="1">
    <source>
        <dbReference type="SAM" id="MobiDB-lite"/>
    </source>
</evidence>
<feature type="compositionally biased region" description="Pro residues" evidence="1">
    <location>
        <begin position="97"/>
        <end position="106"/>
    </location>
</feature>
<protein>
    <submittedName>
        <fullName evidence="2">Uncharacterized protein</fullName>
    </submittedName>
</protein>
<evidence type="ECO:0000313" key="3">
    <source>
        <dbReference type="Proteomes" id="UP000721236"/>
    </source>
</evidence>
<keyword evidence="3" id="KW-1185">Reference proteome</keyword>
<dbReference type="Proteomes" id="UP000721236">
    <property type="component" value="Unassembled WGS sequence"/>
</dbReference>
<feature type="compositionally biased region" description="Low complexity" evidence="1">
    <location>
        <begin position="131"/>
        <end position="143"/>
    </location>
</feature>
<name>A0ABM8X3P4_9BURK</name>
<feature type="region of interest" description="Disordered" evidence="1">
    <location>
        <begin position="31"/>
        <end position="298"/>
    </location>
</feature>
<accession>A0ABM8X3P4</accession>
<sequence length="298" mass="31370">MQASSRQWRSEGAKEIGMAAMVAHACAALRVGSPPHSRPRASCADAPETKNSGQRRQAQAGGPGMLAGIRGRRFPAASHSPPARTVSARWHRIPFPSTDPPAPSIPSNPSDPSGARHHAFPVPPVAPPFPAGTRAPRGAGASRKAGRLPCIRGNGTGRREGVGAGAGRRGAGDRRRGARHAGGAVGHSGARRRRAGTGAGRRGPRARRDVDRGPAHGRVLVRGPTARARRRIAAPGRAGASRGGARGRRWPTCPAGHPCGQRAVERHRRRVGRRRRAISPAPRRPSTRQPIGMRSDRS</sequence>